<dbReference type="RefSeq" id="WP_230299308.1">
    <property type="nucleotide sequence ID" value="NZ_JACHMQ010000001.1"/>
</dbReference>
<evidence type="ECO:0000313" key="2">
    <source>
        <dbReference type="EMBL" id="MBB6395350.1"/>
    </source>
</evidence>
<reference evidence="2 3" key="1">
    <citation type="submission" date="2020-08" db="EMBL/GenBank/DDBJ databases">
        <title>Sequencing the genomes of 1000 actinobacteria strains.</title>
        <authorList>
            <person name="Klenk H.-P."/>
        </authorList>
    </citation>
    <scope>NUCLEOTIDE SEQUENCE [LARGE SCALE GENOMIC DNA]</scope>
    <source>
        <strain evidence="2 3">DSM 43675</strain>
    </source>
</reference>
<feature type="transmembrane region" description="Helical" evidence="1">
    <location>
        <begin position="93"/>
        <end position="115"/>
    </location>
</feature>
<keyword evidence="1" id="KW-1133">Transmembrane helix</keyword>
<name>A0A7X0FYD5_9ACTN</name>
<protein>
    <recommendedName>
        <fullName evidence="4">DUF2752 domain-containing protein</fullName>
    </recommendedName>
</protein>
<dbReference type="EMBL" id="JACHMQ010000001">
    <property type="protein sequence ID" value="MBB6395350.1"/>
    <property type="molecule type" value="Genomic_DNA"/>
</dbReference>
<evidence type="ECO:0000313" key="3">
    <source>
        <dbReference type="Proteomes" id="UP000546324"/>
    </source>
</evidence>
<proteinExistence type="predicted"/>
<dbReference type="Proteomes" id="UP000546324">
    <property type="component" value="Unassembled WGS sequence"/>
</dbReference>
<keyword evidence="3" id="KW-1185">Reference proteome</keyword>
<dbReference type="InterPro" id="IPR021215">
    <property type="entry name" value="DUF2752"/>
</dbReference>
<organism evidence="2 3">
    <name type="scientific">Actinomadura coerulea</name>
    <dbReference type="NCBI Taxonomy" id="46159"/>
    <lineage>
        <taxon>Bacteria</taxon>
        <taxon>Bacillati</taxon>
        <taxon>Actinomycetota</taxon>
        <taxon>Actinomycetes</taxon>
        <taxon>Streptosporangiales</taxon>
        <taxon>Thermomonosporaceae</taxon>
        <taxon>Actinomadura</taxon>
    </lineage>
</organism>
<keyword evidence="1" id="KW-0472">Membrane</keyword>
<accession>A0A7X0FYD5</accession>
<feature type="transmembrane region" description="Helical" evidence="1">
    <location>
        <begin position="127"/>
        <end position="146"/>
    </location>
</feature>
<keyword evidence="1" id="KW-0812">Transmembrane</keyword>
<evidence type="ECO:0000256" key="1">
    <source>
        <dbReference type="SAM" id="Phobius"/>
    </source>
</evidence>
<dbReference type="AlphaFoldDB" id="A0A7X0FYD5"/>
<feature type="transmembrane region" description="Helical" evidence="1">
    <location>
        <begin position="31"/>
        <end position="50"/>
    </location>
</feature>
<dbReference type="Pfam" id="PF10825">
    <property type="entry name" value="DUF2752"/>
    <property type="match status" value="1"/>
</dbReference>
<gene>
    <name evidence="2" type="ORF">BKA00_002264</name>
</gene>
<evidence type="ECO:0008006" key="4">
    <source>
        <dbReference type="Google" id="ProtNLM"/>
    </source>
</evidence>
<comment type="caution">
    <text evidence="2">The sequence shown here is derived from an EMBL/GenBank/DDBJ whole genome shotgun (WGS) entry which is preliminary data.</text>
</comment>
<sequence length="157" mass="16947">MTNESQPVPLSRGGLVPETPDEARQPLAVRLLRPGGVLVLSVAAVLYVAAVDPNEAGHYPTCPFLALTGFQCPGCGSMRTVHALAHGHLREAFGLNVLTVVMLPVLAFFWLRWARARALDRPVRTKVAHPALIWALFGAILLFWLIRNLPVGSALAA</sequence>